<dbReference type="EMBL" id="JAGINW010000001">
    <property type="protein sequence ID" value="MBP2329269.1"/>
    <property type="molecule type" value="Genomic_DNA"/>
</dbReference>
<organism evidence="6 7">
    <name type="scientific">Kibdelosporangium banguiense</name>
    <dbReference type="NCBI Taxonomy" id="1365924"/>
    <lineage>
        <taxon>Bacteria</taxon>
        <taxon>Bacillati</taxon>
        <taxon>Actinomycetota</taxon>
        <taxon>Actinomycetes</taxon>
        <taxon>Pseudonocardiales</taxon>
        <taxon>Pseudonocardiaceae</taxon>
        <taxon>Kibdelosporangium</taxon>
    </lineage>
</organism>
<dbReference type="PANTHER" id="PTHR30136:SF39">
    <property type="entry name" value="TRANSCRIPTIONAL REGULATORY PROTEIN"/>
    <property type="match status" value="1"/>
</dbReference>
<dbReference type="InterPro" id="IPR029016">
    <property type="entry name" value="GAF-like_dom_sf"/>
</dbReference>
<dbReference type="InterPro" id="IPR014757">
    <property type="entry name" value="Tscrpt_reg_IclR_C"/>
</dbReference>
<dbReference type="InterPro" id="IPR050707">
    <property type="entry name" value="HTH_MetabolicPath_Reg"/>
</dbReference>
<evidence type="ECO:0000259" key="5">
    <source>
        <dbReference type="PROSITE" id="PS51078"/>
    </source>
</evidence>
<feature type="domain" description="HTH iclR-type" evidence="4">
    <location>
        <begin position="13"/>
        <end position="74"/>
    </location>
</feature>
<dbReference type="InterPro" id="IPR036390">
    <property type="entry name" value="WH_DNA-bd_sf"/>
</dbReference>
<dbReference type="SUPFAM" id="SSF46785">
    <property type="entry name" value="Winged helix' DNA-binding domain"/>
    <property type="match status" value="1"/>
</dbReference>
<dbReference type="SUPFAM" id="SSF55781">
    <property type="entry name" value="GAF domain-like"/>
    <property type="match status" value="1"/>
</dbReference>
<evidence type="ECO:0000313" key="6">
    <source>
        <dbReference type="EMBL" id="MBP2329269.1"/>
    </source>
</evidence>
<evidence type="ECO:0000256" key="1">
    <source>
        <dbReference type="ARBA" id="ARBA00023015"/>
    </source>
</evidence>
<name>A0ABS4TY13_9PSEU</name>
<dbReference type="Pfam" id="PF01614">
    <property type="entry name" value="IclR_C"/>
    <property type="match status" value="1"/>
</dbReference>
<dbReference type="RefSeq" id="WP_209646098.1">
    <property type="nucleotide sequence ID" value="NZ_JAGINW010000001.1"/>
</dbReference>
<dbReference type="InterPro" id="IPR005471">
    <property type="entry name" value="Tscrpt_reg_IclR_N"/>
</dbReference>
<dbReference type="PROSITE" id="PS51077">
    <property type="entry name" value="HTH_ICLR"/>
    <property type="match status" value="1"/>
</dbReference>
<keyword evidence="1" id="KW-0805">Transcription regulation</keyword>
<dbReference type="GO" id="GO:0003677">
    <property type="term" value="F:DNA binding"/>
    <property type="evidence" value="ECO:0007669"/>
    <property type="project" value="UniProtKB-KW"/>
</dbReference>
<dbReference type="PROSITE" id="PS51078">
    <property type="entry name" value="ICLR_ED"/>
    <property type="match status" value="1"/>
</dbReference>
<dbReference type="Pfam" id="PF09339">
    <property type="entry name" value="HTH_IclR"/>
    <property type="match status" value="1"/>
</dbReference>
<evidence type="ECO:0000256" key="2">
    <source>
        <dbReference type="ARBA" id="ARBA00023125"/>
    </source>
</evidence>
<keyword evidence="7" id="KW-1185">Reference proteome</keyword>
<dbReference type="InterPro" id="IPR036388">
    <property type="entry name" value="WH-like_DNA-bd_sf"/>
</dbReference>
<dbReference type="Gene3D" id="3.30.450.40">
    <property type="match status" value="1"/>
</dbReference>
<gene>
    <name evidence="6" type="ORF">JOF56_009654</name>
</gene>
<feature type="domain" description="IclR-ED" evidence="5">
    <location>
        <begin position="75"/>
        <end position="260"/>
    </location>
</feature>
<dbReference type="PANTHER" id="PTHR30136">
    <property type="entry name" value="HELIX-TURN-HELIX TRANSCRIPTIONAL REGULATOR, ICLR FAMILY"/>
    <property type="match status" value="1"/>
</dbReference>
<proteinExistence type="predicted"/>
<evidence type="ECO:0000313" key="7">
    <source>
        <dbReference type="Proteomes" id="UP001519332"/>
    </source>
</evidence>
<dbReference type="Proteomes" id="UP001519332">
    <property type="component" value="Unassembled WGS sequence"/>
</dbReference>
<evidence type="ECO:0000259" key="4">
    <source>
        <dbReference type="PROSITE" id="PS51077"/>
    </source>
</evidence>
<comment type="caution">
    <text evidence="6">The sequence shown here is derived from an EMBL/GenBank/DDBJ whole genome shotgun (WGS) entry which is preliminary data.</text>
</comment>
<keyword evidence="2 6" id="KW-0238">DNA-binding</keyword>
<keyword evidence="3" id="KW-0804">Transcription</keyword>
<accession>A0ABS4TY13</accession>
<dbReference type="Gene3D" id="1.10.10.10">
    <property type="entry name" value="Winged helix-like DNA-binding domain superfamily/Winged helix DNA-binding domain"/>
    <property type="match status" value="1"/>
</dbReference>
<evidence type="ECO:0000256" key="3">
    <source>
        <dbReference type="ARBA" id="ARBA00023163"/>
    </source>
</evidence>
<protein>
    <submittedName>
        <fullName evidence="6">DNA-binding IclR family transcriptional regulator</fullName>
    </submittedName>
</protein>
<sequence>MTHARVRRDRNSVASVEKAMGLLVELARARRPLLPSRLAELSGISQTGVYRLLRALEKTRAVERLSSGEYVLGFLTHELSTAFDGHARVKLAAAGAMLELRETCGGETVGLYARVNIAQFACIETLPGHAPVRHAELLYRPIPIAHGGTSLVLLADTWNRYGQAFVERYLCGLRPELRPEPVSEHLKQIERVRDQGYAVSHGRRVPGVSAVSAPLQGEFGQLLAILTLSAPTARLNDVAVNAWQPKLMAAAGEVAASLRARTFETG</sequence>
<dbReference type="SMART" id="SM00346">
    <property type="entry name" value="HTH_ICLR"/>
    <property type="match status" value="1"/>
</dbReference>
<reference evidence="6 7" key="1">
    <citation type="submission" date="2021-03" db="EMBL/GenBank/DDBJ databases">
        <title>Sequencing the genomes of 1000 actinobacteria strains.</title>
        <authorList>
            <person name="Klenk H.-P."/>
        </authorList>
    </citation>
    <scope>NUCLEOTIDE SEQUENCE [LARGE SCALE GENOMIC DNA]</scope>
    <source>
        <strain evidence="6 7">DSM 46670</strain>
    </source>
</reference>